<feature type="compositionally biased region" description="Basic and acidic residues" evidence="1">
    <location>
        <begin position="40"/>
        <end position="55"/>
    </location>
</feature>
<evidence type="ECO:0000313" key="2">
    <source>
        <dbReference type="EnsemblMetazoa" id="CJA30765.1"/>
    </source>
</evidence>
<reference evidence="2" key="2">
    <citation type="submission" date="2022-06" db="UniProtKB">
        <authorList>
            <consortium name="EnsemblMetazoa"/>
        </authorList>
    </citation>
    <scope>IDENTIFICATION</scope>
    <source>
        <strain evidence="2">DF5081</strain>
    </source>
</reference>
<dbReference type="EnsemblMetazoa" id="CJA30765.1">
    <property type="protein sequence ID" value="CJA30765.1"/>
    <property type="gene ID" value="WBGene00206612"/>
</dbReference>
<feature type="compositionally biased region" description="Basic and acidic residues" evidence="1">
    <location>
        <begin position="89"/>
        <end position="101"/>
    </location>
</feature>
<sequence>MGENGKDEHQMCELLVVPPSTNGRDVAIDALMNKYLNKSKENLEDYSRKSRENSRAQELLGRTSRDMSPTIDSLMKRYGNGGNNSTSHRIKDSTISRRESMENVDGSEQNENSM</sequence>
<feature type="region of interest" description="Disordered" evidence="1">
    <location>
        <begin position="40"/>
        <end position="114"/>
    </location>
</feature>
<accession>A0A8R1IGE4</accession>
<protein>
    <submittedName>
        <fullName evidence="2">Uncharacterized protein</fullName>
    </submittedName>
</protein>
<reference evidence="3" key="1">
    <citation type="submission" date="2010-08" db="EMBL/GenBank/DDBJ databases">
        <authorList>
            <consortium name="Caenorhabditis japonica Sequencing Consortium"/>
            <person name="Wilson R.K."/>
        </authorList>
    </citation>
    <scope>NUCLEOTIDE SEQUENCE [LARGE SCALE GENOMIC DNA]</scope>
    <source>
        <strain evidence="3">DF5081</strain>
    </source>
</reference>
<evidence type="ECO:0000313" key="3">
    <source>
        <dbReference type="Proteomes" id="UP000005237"/>
    </source>
</evidence>
<proteinExistence type="predicted"/>
<dbReference type="AlphaFoldDB" id="A0A8R1IGE4"/>
<dbReference type="Proteomes" id="UP000005237">
    <property type="component" value="Unassembled WGS sequence"/>
</dbReference>
<keyword evidence="3" id="KW-1185">Reference proteome</keyword>
<organism evidence="2 3">
    <name type="scientific">Caenorhabditis japonica</name>
    <dbReference type="NCBI Taxonomy" id="281687"/>
    <lineage>
        <taxon>Eukaryota</taxon>
        <taxon>Metazoa</taxon>
        <taxon>Ecdysozoa</taxon>
        <taxon>Nematoda</taxon>
        <taxon>Chromadorea</taxon>
        <taxon>Rhabditida</taxon>
        <taxon>Rhabditina</taxon>
        <taxon>Rhabditomorpha</taxon>
        <taxon>Rhabditoidea</taxon>
        <taxon>Rhabditidae</taxon>
        <taxon>Peloderinae</taxon>
        <taxon>Caenorhabditis</taxon>
    </lineage>
</organism>
<name>A0A8R1IGE4_CAEJA</name>
<evidence type="ECO:0000256" key="1">
    <source>
        <dbReference type="SAM" id="MobiDB-lite"/>
    </source>
</evidence>